<proteinExistence type="predicted"/>
<evidence type="ECO:0000313" key="2">
    <source>
        <dbReference type="Proteomes" id="UP000002593"/>
    </source>
</evidence>
<accession>A2BLF5</accession>
<sequence>MASDSCLEAAINTVLSKLGIHSSRLGEVTARLRPVRLPYSSRDDRQLRLVITSASAHIEAGEGTYSVIVFERQALRRMLFVCVAKSIKLESDEEHVRDELSGLKLRVKVPVIVLDDCMIKFHWKRSVVELDEEAIAACNSCIVWRC</sequence>
<dbReference type="Proteomes" id="UP000002593">
    <property type="component" value="Chromosome"/>
</dbReference>
<dbReference type="AlphaFoldDB" id="A2BLF5"/>
<dbReference type="GeneID" id="4781423"/>
<dbReference type="KEGG" id="hbu:Hbut_0968"/>
<keyword evidence="2" id="KW-1185">Reference proteome</keyword>
<protein>
    <submittedName>
        <fullName evidence="1">Uncharacterized protein</fullName>
    </submittedName>
</protein>
<dbReference type="HOGENOM" id="CLU_1773162_0_0_2"/>
<evidence type="ECO:0000313" key="1">
    <source>
        <dbReference type="EMBL" id="ABM80816.1"/>
    </source>
</evidence>
<dbReference type="EMBL" id="CP000493">
    <property type="protein sequence ID" value="ABM80816.1"/>
    <property type="molecule type" value="Genomic_DNA"/>
</dbReference>
<dbReference type="STRING" id="415426.Hbut_0968"/>
<dbReference type="EnsemblBacteria" id="ABM80816">
    <property type="protein sequence ID" value="ABM80816"/>
    <property type="gene ID" value="Hbut_0968"/>
</dbReference>
<organism evidence="1 2">
    <name type="scientific">Hyperthermus butylicus (strain DSM 5456 / JCM 9403 / PLM1-5)</name>
    <dbReference type="NCBI Taxonomy" id="415426"/>
    <lineage>
        <taxon>Archaea</taxon>
        <taxon>Thermoproteota</taxon>
        <taxon>Thermoprotei</taxon>
        <taxon>Desulfurococcales</taxon>
        <taxon>Pyrodictiaceae</taxon>
        <taxon>Hyperthermus</taxon>
    </lineage>
</organism>
<gene>
    <name evidence="1" type="ordered locus">Hbut_0968</name>
</gene>
<dbReference type="RefSeq" id="WP_011822134.1">
    <property type="nucleotide sequence ID" value="NC_008818.1"/>
</dbReference>
<name>A2BLF5_HYPBU</name>
<dbReference type="OrthoDB" id="382605at2157"/>
<reference evidence="1 2" key="1">
    <citation type="journal article" date="2007" name="Archaea">
        <title>The genome of Hyperthermus butylicus: a sulfur-reducing, peptide fermenting, neutrophilic Crenarchaeote growing up to 108 degrees C.</title>
        <authorList>
            <person name="Brugger K."/>
            <person name="Chen L."/>
            <person name="Stark M."/>
            <person name="Zibat A."/>
            <person name="Redder P."/>
            <person name="Ruepp A."/>
            <person name="Awayez M."/>
            <person name="She Q."/>
            <person name="Garrett R.A."/>
            <person name="Klenk H.P."/>
        </authorList>
    </citation>
    <scope>NUCLEOTIDE SEQUENCE [LARGE SCALE GENOMIC DNA]</scope>
    <source>
        <strain evidence="2">DSM 5456 / JCM 9403 / PLM1-5</strain>
    </source>
</reference>